<evidence type="ECO:0000313" key="1">
    <source>
        <dbReference type="EMBL" id="ASN83462.1"/>
    </source>
</evidence>
<protein>
    <recommendedName>
        <fullName evidence="3">Phosphodiester glycosidase domain-containing protein</fullName>
    </recommendedName>
</protein>
<evidence type="ECO:0008006" key="3">
    <source>
        <dbReference type="Google" id="ProtNLM"/>
    </source>
</evidence>
<name>A0A221T3I3_9DEIO</name>
<keyword evidence="2" id="KW-1185">Reference proteome</keyword>
<evidence type="ECO:0000313" key="2">
    <source>
        <dbReference type="Proteomes" id="UP000259030"/>
    </source>
</evidence>
<sequence length="580" mass="61404">MPGLLAACSQSSVQPADAAAITSLGEPPARLTAQAFDARTVPADHGRLRVSFIGDQPGLPRVGVRQVFLCGTGCVAVGATKSIAAPDDGRGTGELFSDSAFPAMRVDRIIVQPDPAAGEVVPFKTIRLAEPINVMAGARHEVFLTVRTVQTGAKRHLAVDYLADGQMPPTSADVVAYRPDRLLNAGGHFKLEPGSLPEATLLGLQTLDTGDVTSRVAVWPGTRLTKPAEVTLPVNEARLPTGLTWADYHVRVAGRKVGQPVVKGGAATFTTGELGDVQLATERLIVQADGERPVAVAEPARAEGVLTALSEDTSSCRTRLKSANTEIESLFAQGHSAVKTNACETSAPYMHVVVINRSDRDQTLHVPLVPVSGGYELRSIEQHGAGSMVAINATQWDGDYGVFAGGVGYPLWTLRTQNVNRKLTSNYEAFLAFQQQPADKSRGTSAEFHRGYSANSTLSGSATPSVNFNTHTYHVLGSTTSIVANGACSRSPGTTRETWSAAGIGLNRMVLASTTSDASTNDYEICAIFEALGYMNGALRLDGGGAAAMAWNGVHLNPLTGTNYLKYGNFRYLLNAMVWK</sequence>
<organism evidence="1 2">
    <name type="scientific">Deinococcus ficus</name>
    <dbReference type="NCBI Taxonomy" id="317577"/>
    <lineage>
        <taxon>Bacteria</taxon>
        <taxon>Thermotogati</taxon>
        <taxon>Deinococcota</taxon>
        <taxon>Deinococci</taxon>
        <taxon>Deinococcales</taxon>
        <taxon>Deinococcaceae</taxon>
        <taxon>Deinococcus</taxon>
    </lineage>
</organism>
<dbReference type="KEGG" id="dfc:DFI_19890"/>
<geneLocation type="plasmid" evidence="2">
    <name>pdfi3</name>
</geneLocation>
<reference evidence="1 2" key="1">
    <citation type="submission" date="2017-05" db="EMBL/GenBank/DDBJ databases">
        <title>The complete genome sequence of Deinococcus ficus isolated from the rhizosphere of the Ficus religiosa L. in Taiwan.</title>
        <authorList>
            <person name="Wu K.-M."/>
            <person name="Liao T.-L."/>
            <person name="Liu Y.-M."/>
            <person name="Young C.-C."/>
            <person name="Tsai S.-F."/>
        </authorList>
    </citation>
    <scope>NUCLEOTIDE SEQUENCE [LARGE SCALE GENOMIC DNA]</scope>
    <source>
        <strain evidence="1 2">CC-FR2-10</strain>
        <plasmid evidence="2">pdfi3</plasmid>
    </source>
</reference>
<dbReference type="EMBL" id="CP021084">
    <property type="protein sequence ID" value="ASN83462.1"/>
    <property type="molecule type" value="Genomic_DNA"/>
</dbReference>
<dbReference type="AlphaFoldDB" id="A0A221T3I3"/>
<accession>A0A221T3I3</accession>
<proteinExistence type="predicted"/>
<dbReference type="RefSeq" id="WP_027462892.1">
    <property type="nucleotide sequence ID" value="NZ_CP021084.1"/>
</dbReference>
<gene>
    <name evidence="1" type="ORF">DFI_19890</name>
</gene>
<keyword evidence="1" id="KW-0614">Plasmid</keyword>
<dbReference type="Proteomes" id="UP000259030">
    <property type="component" value="Plasmid pDFI3"/>
</dbReference>